<dbReference type="EMBL" id="HG994591">
    <property type="protein sequence ID" value="CAF2818905.1"/>
    <property type="molecule type" value="Genomic_DNA"/>
</dbReference>
<reference evidence="1" key="1">
    <citation type="submission" date="2021-02" db="EMBL/GenBank/DDBJ databases">
        <authorList>
            <person name="Bekaert M."/>
        </authorList>
    </citation>
    <scope>NUCLEOTIDE SEQUENCE</scope>
    <source>
        <strain evidence="1">IoA-00</strain>
    </source>
</reference>
<dbReference type="Proteomes" id="UP000675881">
    <property type="component" value="Chromosome 12"/>
</dbReference>
<dbReference type="SUPFAM" id="SSF56672">
    <property type="entry name" value="DNA/RNA polymerases"/>
    <property type="match status" value="1"/>
</dbReference>
<dbReference type="InterPro" id="IPR043502">
    <property type="entry name" value="DNA/RNA_pol_sf"/>
</dbReference>
<accession>A0A7R8CM71</accession>
<dbReference type="Gene3D" id="3.30.70.270">
    <property type="match status" value="1"/>
</dbReference>
<sequence length="134" mass="15647">MVGDYRQLNNLMLPDRYPILIFTFSMSSEEARITAFTTCAILFVIWRDGVGICLYRRYNGSFTVRMCHNHIKKVLQVLKDNDLAYNVEKSEFCNAKIEFLGHVNSENAIRPTLSRLNNILINMVDWEELSKIHE</sequence>
<name>A0A7R8CM71_LEPSM</name>
<proteinExistence type="predicted"/>
<organism evidence="1 2">
    <name type="scientific">Lepeophtheirus salmonis</name>
    <name type="common">Salmon louse</name>
    <name type="synonym">Caligus salmonis</name>
    <dbReference type="NCBI Taxonomy" id="72036"/>
    <lineage>
        <taxon>Eukaryota</taxon>
        <taxon>Metazoa</taxon>
        <taxon>Ecdysozoa</taxon>
        <taxon>Arthropoda</taxon>
        <taxon>Crustacea</taxon>
        <taxon>Multicrustacea</taxon>
        <taxon>Hexanauplia</taxon>
        <taxon>Copepoda</taxon>
        <taxon>Siphonostomatoida</taxon>
        <taxon>Caligidae</taxon>
        <taxon>Lepeophtheirus</taxon>
    </lineage>
</organism>
<gene>
    <name evidence="1" type="ORF">LSAA_3608</name>
</gene>
<dbReference type="InterPro" id="IPR043128">
    <property type="entry name" value="Rev_trsase/Diguanyl_cyclase"/>
</dbReference>
<evidence type="ECO:0000313" key="2">
    <source>
        <dbReference type="Proteomes" id="UP000675881"/>
    </source>
</evidence>
<dbReference type="GO" id="GO:0071897">
    <property type="term" value="P:DNA biosynthetic process"/>
    <property type="evidence" value="ECO:0007669"/>
    <property type="project" value="UniProtKB-ARBA"/>
</dbReference>
<keyword evidence="2" id="KW-1185">Reference proteome</keyword>
<evidence type="ECO:0000313" key="1">
    <source>
        <dbReference type="EMBL" id="CAF2818905.1"/>
    </source>
</evidence>
<dbReference type="AlphaFoldDB" id="A0A7R8CM71"/>
<protein>
    <submittedName>
        <fullName evidence="1">(salmon louse) hypothetical protein</fullName>
    </submittedName>
</protein>